<evidence type="ECO:0000256" key="5">
    <source>
        <dbReference type="ARBA" id="ARBA00023136"/>
    </source>
</evidence>
<keyword evidence="2" id="KW-1003">Cell membrane</keyword>
<organism evidence="7 8">
    <name type="scientific">Flavobacterium jejuense</name>
    <dbReference type="NCBI Taxonomy" id="1544455"/>
    <lineage>
        <taxon>Bacteria</taxon>
        <taxon>Pseudomonadati</taxon>
        <taxon>Bacteroidota</taxon>
        <taxon>Flavobacteriia</taxon>
        <taxon>Flavobacteriales</taxon>
        <taxon>Flavobacteriaceae</taxon>
        <taxon>Flavobacterium</taxon>
    </lineage>
</organism>
<feature type="transmembrane region" description="Helical" evidence="6">
    <location>
        <begin position="121"/>
        <end position="148"/>
    </location>
</feature>
<evidence type="ECO:0000313" key="7">
    <source>
        <dbReference type="EMBL" id="NHN26593.1"/>
    </source>
</evidence>
<feature type="transmembrane region" description="Helical" evidence="6">
    <location>
        <begin position="163"/>
        <end position="180"/>
    </location>
</feature>
<reference evidence="7 8" key="2">
    <citation type="submission" date="2019-05" db="EMBL/GenBank/DDBJ databases">
        <authorList>
            <person name="Lianzixin W."/>
        </authorList>
    </citation>
    <scope>NUCLEOTIDE SEQUENCE [LARGE SCALE GENOMIC DNA]</scope>
    <source>
        <strain evidence="7 8">EC11</strain>
    </source>
</reference>
<reference evidence="8" key="1">
    <citation type="submission" date="2019-05" db="EMBL/GenBank/DDBJ databases">
        <title>Flavobacterium profundi sp. nov., isolated from a deep-sea seamount.</title>
        <authorList>
            <person name="Zhang D.-C."/>
        </authorList>
    </citation>
    <scope>NUCLEOTIDE SEQUENCE [LARGE SCALE GENOMIC DNA]</scope>
    <source>
        <strain evidence="8">EC11</strain>
    </source>
</reference>
<keyword evidence="8" id="KW-1185">Reference proteome</keyword>
<reference evidence="7 8" key="3">
    <citation type="submission" date="2020-02" db="EMBL/GenBank/DDBJ databases">
        <title>Flavobacterium profundi sp. nov., isolated from a deep-sea seamount.</title>
        <authorList>
            <person name="Zhang D.-C."/>
        </authorList>
    </citation>
    <scope>NUCLEOTIDE SEQUENCE [LARGE SCALE GENOMIC DNA]</scope>
    <source>
        <strain evidence="7 8">EC11</strain>
    </source>
</reference>
<dbReference type="Pfam" id="PF03706">
    <property type="entry name" value="LPG_synthase_TM"/>
    <property type="match status" value="1"/>
</dbReference>
<sequence>MITMPDKAKQFLLVILKLLVVSMALGYIYYQLQNKKIDWNAVSSSISFKAILILILFSITNWVLEIFKWQNLVSYFKEITFFESSKQSLGSLTASIFTPNRIGEYGAKILFYSKEQAKKILFLNFISNSSQMATTCFFGILGIILLSIKKTETMLWVHFKIKTVYFIFFILFILIVFLIIKYKKVSIYGFSIEKLIRKIKQFPSNIMMTNFQLSTMRYLVFSHQFYYLLVIFNCEIPYSTALSLIFTLYFIASLLPSIHFMDVAIKGGVAVYLFSKFDINEWKIVMITSIMWFFNLVIPVVIGSYFVLRFKPQQR</sequence>
<evidence type="ECO:0000256" key="1">
    <source>
        <dbReference type="ARBA" id="ARBA00004651"/>
    </source>
</evidence>
<evidence type="ECO:0000256" key="2">
    <source>
        <dbReference type="ARBA" id="ARBA00022475"/>
    </source>
</evidence>
<evidence type="ECO:0000256" key="4">
    <source>
        <dbReference type="ARBA" id="ARBA00022989"/>
    </source>
</evidence>
<keyword evidence="5 6" id="KW-0472">Membrane</keyword>
<comment type="caution">
    <text evidence="7">The sequence shown here is derived from an EMBL/GenBank/DDBJ whole genome shotgun (WGS) entry which is preliminary data.</text>
</comment>
<accession>A0ABX0IVN8</accession>
<dbReference type="EMBL" id="VEVQ02000008">
    <property type="protein sequence ID" value="NHN26593.1"/>
    <property type="molecule type" value="Genomic_DNA"/>
</dbReference>
<protein>
    <recommendedName>
        <fullName evidence="9">Lysylphosphatidylglycerol synthase TM region</fullName>
    </recommendedName>
</protein>
<name>A0ABX0IVN8_9FLAO</name>
<gene>
    <name evidence="7" type="ORF">FIA58_012985</name>
</gene>
<evidence type="ECO:0008006" key="9">
    <source>
        <dbReference type="Google" id="ProtNLM"/>
    </source>
</evidence>
<proteinExistence type="predicted"/>
<dbReference type="InterPro" id="IPR022791">
    <property type="entry name" value="L-PG_synthase/AglD"/>
</dbReference>
<feature type="transmembrane region" description="Helical" evidence="6">
    <location>
        <begin position="225"/>
        <end position="252"/>
    </location>
</feature>
<dbReference type="Proteomes" id="UP000817854">
    <property type="component" value="Unassembled WGS sequence"/>
</dbReference>
<keyword evidence="3 6" id="KW-0812">Transmembrane</keyword>
<keyword evidence="4 6" id="KW-1133">Transmembrane helix</keyword>
<evidence type="ECO:0000313" key="8">
    <source>
        <dbReference type="Proteomes" id="UP000817854"/>
    </source>
</evidence>
<feature type="transmembrane region" description="Helical" evidence="6">
    <location>
        <begin position="50"/>
        <end position="67"/>
    </location>
</feature>
<comment type="subcellular location">
    <subcellularLocation>
        <location evidence="1">Cell membrane</location>
        <topology evidence="1">Multi-pass membrane protein</topology>
    </subcellularLocation>
</comment>
<feature type="transmembrane region" description="Helical" evidence="6">
    <location>
        <begin position="12"/>
        <end position="30"/>
    </location>
</feature>
<evidence type="ECO:0000256" key="3">
    <source>
        <dbReference type="ARBA" id="ARBA00022692"/>
    </source>
</evidence>
<evidence type="ECO:0000256" key="6">
    <source>
        <dbReference type="SAM" id="Phobius"/>
    </source>
</evidence>
<feature type="transmembrane region" description="Helical" evidence="6">
    <location>
        <begin position="284"/>
        <end position="308"/>
    </location>
</feature>